<dbReference type="VEuPathDB" id="VectorBase:ADAR2_010593"/>
<evidence type="ECO:0000256" key="1">
    <source>
        <dbReference type="ARBA" id="ARBA00004141"/>
    </source>
</evidence>
<dbReference type="FunCoup" id="W5JW51">
    <property type="interactions" value="75"/>
</dbReference>
<evidence type="ECO:0000256" key="6">
    <source>
        <dbReference type="RuleBase" id="RU363053"/>
    </source>
</evidence>
<dbReference type="PANTHER" id="PTHR11266:SF85">
    <property type="entry name" value="MPV17-LIKE PROTEIN"/>
    <property type="match status" value="1"/>
</dbReference>
<organism evidence="7">
    <name type="scientific">Anopheles darlingi</name>
    <name type="common">Mosquito</name>
    <dbReference type="NCBI Taxonomy" id="43151"/>
    <lineage>
        <taxon>Eukaryota</taxon>
        <taxon>Metazoa</taxon>
        <taxon>Ecdysozoa</taxon>
        <taxon>Arthropoda</taxon>
        <taxon>Hexapoda</taxon>
        <taxon>Insecta</taxon>
        <taxon>Pterygota</taxon>
        <taxon>Neoptera</taxon>
        <taxon>Endopterygota</taxon>
        <taxon>Diptera</taxon>
        <taxon>Nematocera</taxon>
        <taxon>Culicoidea</taxon>
        <taxon>Culicidae</taxon>
        <taxon>Anophelinae</taxon>
        <taxon>Anopheles</taxon>
    </lineage>
</organism>
<dbReference type="AlphaFoldDB" id="W5JW51"/>
<evidence type="ECO:0000313" key="7">
    <source>
        <dbReference type="EMBL" id="ETN67758.1"/>
    </source>
</evidence>
<dbReference type="GO" id="GO:0016020">
    <property type="term" value="C:membrane"/>
    <property type="evidence" value="ECO:0007669"/>
    <property type="project" value="UniProtKB-SubCell"/>
</dbReference>
<dbReference type="VEuPathDB" id="VectorBase:ADAC000458"/>
<keyword evidence="4 6" id="KW-1133">Transmembrane helix</keyword>
<reference evidence="8" key="4">
    <citation type="submission" date="2015-06" db="UniProtKB">
        <authorList>
            <consortium name="EnsemblMetazoa"/>
        </authorList>
    </citation>
    <scope>IDENTIFICATION</scope>
</reference>
<feature type="transmembrane region" description="Helical" evidence="6">
    <location>
        <begin position="142"/>
        <end position="161"/>
    </location>
</feature>
<comment type="subcellular location">
    <subcellularLocation>
        <location evidence="1">Membrane</location>
        <topology evidence="1">Multi-pass membrane protein</topology>
    </subcellularLocation>
</comment>
<dbReference type="InterPro" id="IPR007248">
    <property type="entry name" value="Mpv17_PMP22"/>
</dbReference>
<dbReference type="EMBL" id="ADMH02000120">
    <property type="protein sequence ID" value="ETN67758.1"/>
    <property type="molecule type" value="Genomic_DNA"/>
</dbReference>
<reference evidence="7" key="3">
    <citation type="journal article" date="2013" name="Nucleic Acids Res.">
        <title>The genome of Anopheles darlingi, the main neotropical malaria vector.</title>
        <authorList>
            <person name="Marinotti O."/>
            <person name="Cerqueira G.C."/>
            <person name="de Almeida L.G."/>
            <person name="Ferro M.I."/>
            <person name="Loreto E.L."/>
            <person name="Zaha A."/>
            <person name="Teixeira S.M."/>
            <person name="Wespiser A.R."/>
            <person name="Almeida E Silva A."/>
            <person name="Schlindwein A.D."/>
            <person name="Pacheco A.C."/>
            <person name="Silva A.L."/>
            <person name="Graveley B.R."/>
            <person name="Walenz B.P."/>
            <person name="Lima Bde A."/>
            <person name="Ribeiro C.A."/>
            <person name="Nunes-Silva C.G."/>
            <person name="de Carvalho C.R."/>
            <person name="Soares C.M."/>
            <person name="de Menezes C.B."/>
            <person name="Matiolli C."/>
            <person name="Caffrey D."/>
            <person name="Araujo D.A."/>
            <person name="de Oliveira D.M."/>
            <person name="Golenbock D."/>
            <person name="Grisard E.C."/>
            <person name="Fantinatti-Garboggini F."/>
            <person name="de Carvalho F.M."/>
            <person name="Barcellos F.G."/>
            <person name="Prosdocimi F."/>
            <person name="May G."/>
            <person name="Azevedo Junior G.M."/>
            <person name="Guimaraes G.M."/>
            <person name="Goldman G.H."/>
            <person name="Padilha I.Q."/>
            <person name="Batista Jda S."/>
            <person name="Ferro J.A."/>
            <person name="Ribeiro J.M."/>
            <person name="Fietto J.L."/>
            <person name="Dabbas K.M."/>
            <person name="Cerdeira L."/>
            <person name="Agnez-Lima L.F."/>
            <person name="Brocchi M."/>
            <person name="de Carvalho M.O."/>
            <person name="Teixeira Mde M."/>
            <person name="Diniz Maia Mde M."/>
            <person name="Goldman M.H."/>
            <person name="Cruz Schneider M.P."/>
            <person name="Felipe M.S."/>
            <person name="Hungria M."/>
            <person name="Nicolas M.F."/>
            <person name="Pereira M."/>
            <person name="Montes M.A."/>
            <person name="Cantao M.E."/>
            <person name="Vincentz M."/>
            <person name="Rafael M.S."/>
            <person name="Silverman N."/>
            <person name="Stoco P.H."/>
            <person name="Souza R.C."/>
            <person name="Vicentini R."/>
            <person name="Gazzinelli R.T."/>
            <person name="Neves Rde O."/>
            <person name="Silva R."/>
            <person name="Astolfi-Filho S."/>
            <person name="Maciel T.E."/>
            <person name="Urmenyi T.P."/>
            <person name="Tadei W.P."/>
            <person name="Camargo E.P."/>
            <person name="de Vasconcelos A.T."/>
        </authorList>
    </citation>
    <scope>NUCLEOTIDE SEQUENCE</scope>
</reference>
<evidence type="ECO:0000313" key="9">
    <source>
        <dbReference type="Proteomes" id="UP000000673"/>
    </source>
</evidence>
<proteinExistence type="inferred from homology"/>
<gene>
    <name evidence="7" type="ORF">AND_000458</name>
</gene>
<comment type="similarity">
    <text evidence="2 6">Belongs to the peroxisomal membrane protein PXMP2/4 family.</text>
</comment>
<dbReference type="STRING" id="43151.W5JW51"/>
<evidence type="ECO:0008006" key="10">
    <source>
        <dbReference type="Google" id="ProtNLM"/>
    </source>
</evidence>
<protein>
    <recommendedName>
        <fullName evidence="10">Mpv17-like protein</fullName>
    </recommendedName>
</protein>
<dbReference type="Proteomes" id="UP000000673">
    <property type="component" value="Unassembled WGS sequence"/>
</dbReference>
<evidence type="ECO:0000313" key="8">
    <source>
        <dbReference type="EnsemblMetazoa" id="ADAC000458-PA"/>
    </source>
</evidence>
<evidence type="ECO:0000256" key="2">
    <source>
        <dbReference type="ARBA" id="ARBA00006824"/>
    </source>
</evidence>
<keyword evidence="5 6" id="KW-0472">Membrane</keyword>
<reference evidence="7 9" key="1">
    <citation type="journal article" date="2010" name="BMC Genomics">
        <title>Combination of measures distinguishes pre-miRNAs from other stem-loops in the genome of the newly sequenced Anopheles darlingi.</title>
        <authorList>
            <person name="Mendes N.D."/>
            <person name="Freitas A.T."/>
            <person name="Vasconcelos A.T."/>
            <person name="Sagot M.F."/>
        </authorList>
    </citation>
    <scope>NUCLEOTIDE SEQUENCE</scope>
</reference>
<sequence>MLLVFKMLIGPRELISSSVSLVIRDVRDDVFVTLLKIIYIRINTWLFLGLHKFTPCQSRVANLVYVLSAEKKNYTCVKVLKGQNLATMATLLKAFGSFLTKHPLAGNSLVYGTLYVGAEFSQQTITRKILTDPPQTIDRPTLVRYAIMGTFVYSPILYNWYKWLDKTLPGTAKRIIVKKLLLDQFILTPPLLVIFFTGMSLMERKPSITEECRQKFVATFARSCLFWIPAQTLNFVLVPPKFRVAYVGSCAFAWVNILCWIKRQKIISAPKKTLKTSIDHWYFNRLL</sequence>
<dbReference type="Pfam" id="PF04117">
    <property type="entry name" value="Mpv17_PMP22"/>
    <property type="match status" value="1"/>
</dbReference>
<keyword evidence="9" id="KW-1185">Reference proteome</keyword>
<dbReference type="PANTHER" id="PTHR11266">
    <property type="entry name" value="PEROXISOMAL MEMBRANE PROTEIN 2, PXMP2 MPV17"/>
    <property type="match status" value="1"/>
</dbReference>
<evidence type="ECO:0000256" key="5">
    <source>
        <dbReference type="ARBA" id="ARBA00023136"/>
    </source>
</evidence>
<feature type="transmembrane region" description="Helical" evidence="6">
    <location>
        <begin position="181"/>
        <end position="199"/>
    </location>
</feature>
<dbReference type="eggNOG" id="KOG1944">
    <property type="taxonomic scope" value="Eukaryota"/>
</dbReference>
<dbReference type="HOGENOM" id="CLU_970502_0_0_1"/>
<accession>W5JW51</accession>
<evidence type="ECO:0000256" key="4">
    <source>
        <dbReference type="ARBA" id="ARBA00022989"/>
    </source>
</evidence>
<feature type="transmembrane region" description="Helical" evidence="6">
    <location>
        <begin position="244"/>
        <end position="261"/>
    </location>
</feature>
<name>W5JW51_ANODA</name>
<dbReference type="GO" id="GO:0005739">
    <property type="term" value="C:mitochondrion"/>
    <property type="evidence" value="ECO:0007669"/>
    <property type="project" value="TreeGrafter"/>
</dbReference>
<dbReference type="OMA" id="YIRINTW"/>
<keyword evidence="3 6" id="KW-0812">Transmembrane</keyword>
<evidence type="ECO:0000256" key="3">
    <source>
        <dbReference type="ARBA" id="ARBA00022692"/>
    </source>
</evidence>
<reference evidence="7" key="2">
    <citation type="submission" date="2010-05" db="EMBL/GenBank/DDBJ databases">
        <authorList>
            <person name="Almeida L.G."/>
            <person name="Nicolas M.F."/>
            <person name="Souza R.C."/>
            <person name="Vasconcelos A.T.R."/>
        </authorList>
    </citation>
    <scope>NUCLEOTIDE SEQUENCE</scope>
</reference>
<dbReference type="EnsemblMetazoa" id="ADAC000458-RA">
    <property type="protein sequence ID" value="ADAC000458-PA"/>
    <property type="gene ID" value="ADAC000458"/>
</dbReference>